<sequence>MRIFFIVSFLLLIYACDNNLSTIGGDLISNENFIEVKRFVMEETSTVRLDSFPTSLISSSSSSLSPLSLGKITDRVTGSITAIPYFQVAPQGLISTVTWESNCTFDSLTLQIPYIKTLAGDSTALQIFDLYQTKEPMRFDHYNPILCNIDSLTRDEKLATLQLYPQKDNIAQAYFKLKYDFGLELFNRMRSRDYSFDQINYPEFMEEFKALAIIPREENSVLMSINPANLALRFHYHIGSVEAADAMSFSWPIALPTTTNTPEETMYAFTHLGYKPTEPFENITLNEPKSFDDLVYDGKNMAVIEGMNGLMTKLKVPFIADEDIYKTIMKAEIELRINTDLLENNILEPQFIGIYIITKDNFIKGLLTSPQGNVIYGQLTQNSVDPNERSYIIDITDYYSNLVEGVHPIVPEIYLLIGLPGSYYSLLNDFSYQIFTGNVANTFQRVVLKEQPKLNVYYSHYN</sequence>
<accession>A0ABR7D3D1</accession>
<protein>
    <submittedName>
        <fullName evidence="1">DUF4270 family protein</fullName>
    </submittedName>
</protein>
<organism evidence="1 2">
    <name type="scientific">Butyricimonas hominis</name>
    <dbReference type="NCBI Taxonomy" id="2763032"/>
    <lineage>
        <taxon>Bacteria</taxon>
        <taxon>Pseudomonadati</taxon>
        <taxon>Bacteroidota</taxon>
        <taxon>Bacteroidia</taxon>
        <taxon>Bacteroidales</taxon>
        <taxon>Odoribacteraceae</taxon>
        <taxon>Butyricimonas</taxon>
    </lineage>
</organism>
<dbReference type="Proteomes" id="UP000646484">
    <property type="component" value="Unassembled WGS sequence"/>
</dbReference>
<dbReference type="EMBL" id="JACOOH010000007">
    <property type="protein sequence ID" value="MBC5622456.1"/>
    <property type="molecule type" value="Genomic_DNA"/>
</dbReference>
<reference evidence="1 2" key="1">
    <citation type="submission" date="2020-08" db="EMBL/GenBank/DDBJ databases">
        <title>Genome public.</title>
        <authorList>
            <person name="Liu C."/>
            <person name="Sun Q."/>
        </authorList>
    </citation>
    <scope>NUCLEOTIDE SEQUENCE [LARGE SCALE GENOMIC DNA]</scope>
    <source>
        <strain evidence="1 2">NSJ-56</strain>
    </source>
</reference>
<dbReference type="RefSeq" id="WP_186977177.1">
    <property type="nucleotide sequence ID" value="NZ_JACOOH010000007.1"/>
</dbReference>
<evidence type="ECO:0000313" key="1">
    <source>
        <dbReference type="EMBL" id="MBC5622456.1"/>
    </source>
</evidence>
<proteinExistence type="predicted"/>
<comment type="caution">
    <text evidence="1">The sequence shown here is derived from an EMBL/GenBank/DDBJ whole genome shotgun (WGS) entry which is preliminary data.</text>
</comment>
<gene>
    <name evidence="1" type="ORF">H8S64_15270</name>
</gene>
<evidence type="ECO:0000313" key="2">
    <source>
        <dbReference type="Proteomes" id="UP000646484"/>
    </source>
</evidence>
<name>A0ABR7D3D1_9BACT</name>
<keyword evidence="2" id="KW-1185">Reference proteome</keyword>
<dbReference type="PROSITE" id="PS51257">
    <property type="entry name" value="PROKAR_LIPOPROTEIN"/>
    <property type="match status" value="1"/>
</dbReference>